<proteinExistence type="predicted"/>
<dbReference type="EMBL" id="CABVIB010000016">
    <property type="protein sequence ID" value="VVO09545.1"/>
    <property type="molecule type" value="Genomic_DNA"/>
</dbReference>
<name>A0A5E7DCE8_PSEFL</name>
<accession>A0A5E7DCE8</accession>
<dbReference type="AlphaFoldDB" id="A0A5E7DCE8"/>
<sequence>MLVCRQQAACTPHKTIHRIQAIVFTNQWIMAAKLARNAPALKRWCERFEHGYERQVDPLSRKYAGYLRGVMVEAYLRLLLCKRFVILIMVLGNPLWRVLRRLEGTARKLDQLAQDDRFDKGLRLRVKLENKVFHPLDRLAFYIREGKFPETGHPLKSMEQYANGDWRCLAILLAVHASRSVRYQAQRDWLSRHFTLAFMLICLQPELMGATRLMFQVVDHLIRQHVLAPVWAWPRSRSQFKRRLKQLREQVRKLQCRFGINQDDAIKVIHAAFMDWNPERAILTEPLRTSSSATPIRRSTVARILERDRRCRCKPDFWAFPGLGMEPALAQFSRFFH</sequence>
<dbReference type="RefSeq" id="WP_150703313.1">
    <property type="nucleotide sequence ID" value="NZ_CABVIB010000016.1"/>
</dbReference>
<dbReference type="Proteomes" id="UP000326018">
    <property type="component" value="Unassembled WGS sequence"/>
</dbReference>
<evidence type="ECO:0000313" key="1">
    <source>
        <dbReference type="EMBL" id="VVO09545.1"/>
    </source>
</evidence>
<evidence type="ECO:0000313" key="2">
    <source>
        <dbReference type="Proteomes" id="UP000326018"/>
    </source>
</evidence>
<gene>
    <name evidence="1" type="ORF">PS712_03343</name>
</gene>
<organism evidence="1 2">
    <name type="scientific">Pseudomonas fluorescens</name>
    <dbReference type="NCBI Taxonomy" id="294"/>
    <lineage>
        <taxon>Bacteria</taxon>
        <taxon>Pseudomonadati</taxon>
        <taxon>Pseudomonadota</taxon>
        <taxon>Gammaproteobacteria</taxon>
        <taxon>Pseudomonadales</taxon>
        <taxon>Pseudomonadaceae</taxon>
        <taxon>Pseudomonas</taxon>
    </lineage>
</organism>
<protein>
    <submittedName>
        <fullName evidence="1">Uncharacterized protein</fullName>
    </submittedName>
</protein>
<reference evidence="1 2" key="1">
    <citation type="submission" date="2019-09" db="EMBL/GenBank/DDBJ databases">
        <authorList>
            <person name="Chandra G."/>
            <person name="Truman W A."/>
        </authorList>
    </citation>
    <scope>NUCLEOTIDE SEQUENCE [LARGE SCALE GENOMIC DNA]</scope>
    <source>
        <strain evidence="1">PS712</strain>
    </source>
</reference>